<dbReference type="Gene3D" id="3.20.80.10">
    <property type="entry name" value="Regulatory factor, effector binding domain"/>
    <property type="match status" value="1"/>
</dbReference>
<reference evidence="2" key="1">
    <citation type="submission" date="2017-05" db="EMBL/GenBank/DDBJ databases">
        <title>The Genome Sequence of Enterococcus sp. 9E7_DIV0242.</title>
        <authorList>
            <consortium name="The Broad Institute Genomics Platform"/>
            <consortium name="The Broad Institute Genomic Center for Infectious Diseases"/>
            <person name="Earl A."/>
            <person name="Manson A."/>
            <person name="Schwartman J."/>
            <person name="Gilmore M."/>
            <person name="Abouelleil A."/>
            <person name="Cao P."/>
            <person name="Chapman S."/>
            <person name="Cusick C."/>
            <person name="Shea T."/>
            <person name="Young S."/>
            <person name="Neafsey D."/>
            <person name="Nusbaum C."/>
            <person name="Birren B."/>
        </authorList>
    </citation>
    <scope>NUCLEOTIDE SEQUENCE [LARGE SCALE GENOMIC DNA]</scope>
    <source>
        <strain evidence="2">9E7_DIV0242</strain>
    </source>
</reference>
<proteinExistence type="predicted"/>
<dbReference type="InterPro" id="IPR010499">
    <property type="entry name" value="AraC_E-bd"/>
</dbReference>
<accession>A0A242JX19</accession>
<dbReference type="AlphaFoldDB" id="A0A242JX19"/>
<dbReference type="SUPFAM" id="SSF55136">
    <property type="entry name" value="Probable bacterial effector-binding domain"/>
    <property type="match status" value="1"/>
</dbReference>
<evidence type="ECO:0000313" key="4">
    <source>
        <dbReference type="Proteomes" id="UP000195141"/>
    </source>
</evidence>
<dbReference type="EMBL" id="NGMM01000009">
    <property type="protein sequence ID" value="OTP09866.1"/>
    <property type="molecule type" value="Genomic_DNA"/>
</dbReference>
<dbReference type="RefSeq" id="WP_086351026.1">
    <property type="nucleotide sequence ID" value="NZ_CP147247.1"/>
</dbReference>
<dbReference type="Pfam" id="PF06445">
    <property type="entry name" value="GyrI-like"/>
    <property type="match status" value="1"/>
</dbReference>
<feature type="domain" description="AraC effector-binding" evidence="1">
    <location>
        <begin position="5"/>
        <end position="155"/>
    </location>
</feature>
<organism evidence="2">
    <name type="scientific">Candidatus Enterococcus clewellii</name>
    <dbReference type="NCBI Taxonomy" id="1834193"/>
    <lineage>
        <taxon>Bacteria</taxon>
        <taxon>Bacillati</taxon>
        <taxon>Bacillota</taxon>
        <taxon>Bacilli</taxon>
        <taxon>Lactobacillales</taxon>
        <taxon>Enterococcaceae</taxon>
        <taxon>Enterococcus</taxon>
    </lineage>
</organism>
<gene>
    <name evidence="3" type="ORF">A5888_003628</name>
    <name evidence="2" type="ORF">A5888_004062</name>
</gene>
<dbReference type="SMART" id="SM00871">
    <property type="entry name" value="AraC_E_bind"/>
    <property type="match status" value="1"/>
</dbReference>
<dbReference type="InterPro" id="IPR050908">
    <property type="entry name" value="SmbC-like"/>
</dbReference>
<evidence type="ECO:0000313" key="3">
    <source>
        <dbReference type="EMBL" id="WYJ91860.1"/>
    </source>
</evidence>
<protein>
    <recommendedName>
        <fullName evidence="1">AraC effector-binding domain-containing protein</fullName>
    </recommendedName>
</protein>
<sequence length="158" mass="18073">MTRISRLTVKEMPEKQLVTIRRTIDFFAEYSEMMGEVLQKIDKVLTASKLLPASGPIVCFHNVDLAALDVEIGMEIAFPIVLKESEVQYKTIPACKIALTIDQGPYEEQDPTLEALMAWINEQGYSMAGGIYYHYLNDEEQLPKDYLTEMYIPINMKE</sequence>
<reference evidence="3" key="3">
    <citation type="submission" date="2024-03" db="EMBL/GenBank/DDBJ databases">
        <title>The Genome Sequence of Enterococcus sp. DIV0242b.</title>
        <authorList>
            <consortium name="The Broad Institute Genomics Platform"/>
            <consortium name="The Broad Institute Microbial Omics Core"/>
            <consortium name="The Broad Institute Genomic Center for Infectious Diseases"/>
            <person name="Earl A."/>
            <person name="Manson A."/>
            <person name="Gilmore M."/>
            <person name="Schwartman J."/>
            <person name="Shea T."/>
            <person name="Abouelleil A."/>
            <person name="Cao P."/>
            <person name="Chapman S."/>
            <person name="Cusick C."/>
            <person name="Young S."/>
            <person name="Neafsey D."/>
            <person name="Nusbaum C."/>
            <person name="Birren B."/>
        </authorList>
    </citation>
    <scope>NUCLEOTIDE SEQUENCE</scope>
    <source>
        <strain evidence="3">9E7_DIV0242</strain>
    </source>
</reference>
<name>A0A242JX19_9ENTE</name>
<keyword evidence="4" id="KW-1185">Reference proteome</keyword>
<dbReference type="OrthoDB" id="9773308at2"/>
<dbReference type="PANTHER" id="PTHR40055:SF1">
    <property type="entry name" value="TRANSCRIPTIONAL REGULATOR YGIV-RELATED"/>
    <property type="match status" value="1"/>
</dbReference>
<dbReference type="InterPro" id="IPR029442">
    <property type="entry name" value="GyrI-like"/>
</dbReference>
<evidence type="ECO:0000313" key="2">
    <source>
        <dbReference type="EMBL" id="OTP09866.1"/>
    </source>
</evidence>
<dbReference type="InterPro" id="IPR011256">
    <property type="entry name" value="Reg_factor_effector_dom_sf"/>
</dbReference>
<dbReference type="Proteomes" id="UP000195141">
    <property type="component" value="Chromosome"/>
</dbReference>
<dbReference type="EMBL" id="CP147247">
    <property type="protein sequence ID" value="WYJ91860.1"/>
    <property type="molecule type" value="Genomic_DNA"/>
</dbReference>
<reference evidence="3" key="2">
    <citation type="submission" date="2017-05" db="EMBL/GenBank/DDBJ databases">
        <authorList>
            <consortium name="The Broad Institute Genomics Platform"/>
            <consortium name="The Broad Institute Genomic Center for Infectious Diseases"/>
            <person name="Earl A."/>
            <person name="Manson A."/>
            <person name="Schwartman J."/>
            <person name="Gilmore M."/>
            <person name="Abouelleil A."/>
            <person name="Cao P."/>
            <person name="Chapman S."/>
            <person name="Cusick C."/>
            <person name="Shea T."/>
            <person name="Young S."/>
            <person name="Neafsey D."/>
            <person name="Nusbaum C."/>
            <person name="Birren B."/>
        </authorList>
    </citation>
    <scope>NUCLEOTIDE SEQUENCE</scope>
    <source>
        <strain evidence="3">9E7_DIV0242</strain>
    </source>
</reference>
<evidence type="ECO:0000259" key="1">
    <source>
        <dbReference type="SMART" id="SM00871"/>
    </source>
</evidence>
<dbReference type="PANTHER" id="PTHR40055">
    <property type="entry name" value="TRANSCRIPTIONAL REGULATOR YGIV-RELATED"/>
    <property type="match status" value="1"/>
</dbReference>